<dbReference type="Proteomes" id="UP000543554">
    <property type="component" value="Unassembled WGS sequence"/>
</dbReference>
<protein>
    <submittedName>
        <fullName evidence="2">Uncharacterized protein</fullName>
    </submittedName>
</protein>
<evidence type="ECO:0000256" key="1">
    <source>
        <dbReference type="SAM" id="MobiDB-lite"/>
    </source>
</evidence>
<feature type="region of interest" description="Disordered" evidence="1">
    <location>
        <begin position="128"/>
        <end position="155"/>
    </location>
</feature>
<gene>
    <name evidence="2" type="ORF">HNR51_003814</name>
</gene>
<dbReference type="AlphaFoldDB" id="A0AA40S587"/>
<dbReference type="EMBL" id="JACJIB010000007">
    <property type="protein sequence ID" value="MBA8914718.1"/>
    <property type="molecule type" value="Genomic_DNA"/>
</dbReference>
<proteinExistence type="predicted"/>
<reference evidence="2 3" key="1">
    <citation type="submission" date="2020-08" db="EMBL/GenBank/DDBJ databases">
        <title>Genomic Encyclopedia of Type Strains, Phase IV (KMG-IV): sequencing the most valuable type-strain genomes for metagenomic binning, comparative biology and taxonomic classification.</title>
        <authorList>
            <person name="Goeker M."/>
        </authorList>
    </citation>
    <scope>NUCLEOTIDE SEQUENCE [LARGE SCALE GENOMIC DNA]</scope>
    <source>
        <strain evidence="2 3">DSM 11490</strain>
    </source>
</reference>
<organism evidence="2 3">
    <name type="scientific">Methylorubrum thiocyanatum</name>
    <dbReference type="NCBI Taxonomy" id="47958"/>
    <lineage>
        <taxon>Bacteria</taxon>
        <taxon>Pseudomonadati</taxon>
        <taxon>Pseudomonadota</taxon>
        <taxon>Alphaproteobacteria</taxon>
        <taxon>Hyphomicrobiales</taxon>
        <taxon>Methylobacteriaceae</taxon>
        <taxon>Methylorubrum</taxon>
    </lineage>
</organism>
<sequence>MPSLATATRDYARALDAGLIDSLSAHEMTRLYLGMGGEIWAWQRARRLVGLPAWRAKPVLVESGEREAAATWMLQDIPMWERALTALEAEAARARRYHMPPPAPLVVPPAVMAAIKAHRDAALERALRRRGRGDEGGGGPDLVPTAPTAGPPPGR</sequence>
<comment type="caution">
    <text evidence="2">The sequence shown here is derived from an EMBL/GenBank/DDBJ whole genome shotgun (WGS) entry which is preliminary data.</text>
</comment>
<evidence type="ECO:0000313" key="3">
    <source>
        <dbReference type="Proteomes" id="UP000543554"/>
    </source>
</evidence>
<evidence type="ECO:0000313" key="2">
    <source>
        <dbReference type="EMBL" id="MBA8914718.1"/>
    </source>
</evidence>
<keyword evidence="3" id="KW-1185">Reference proteome</keyword>
<dbReference type="RefSeq" id="WP_182555992.1">
    <property type="nucleotide sequence ID" value="NZ_BPRF01000004.1"/>
</dbReference>
<accession>A0AA40S587</accession>
<name>A0AA40S587_9HYPH</name>